<evidence type="ECO:0000256" key="3">
    <source>
        <dbReference type="ARBA" id="ARBA00012929"/>
    </source>
</evidence>
<feature type="domain" description="RmlD-like substrate binding" evidence="7">
    <location>
        <begin position="1"/>
        <end position="293"/>
    </location>
</feature>
<dbReference type="CDD" id="cd05254">
    <property type="entry name" value="dTDP_HR_like_SDR_e"/>
    <property type="match status" value="1"/>
</dbReference>
<comment type="pathway">
    <text evidence="1 6">Carbohydrate biosynthesis; dTDP-L-rhamnose biosynthesis.</text>
</comment>
<evidence type="ECO:0000256" key="2">
    <source>
        <dbReference type="ARBA" id="ARBA00010944"/>
    </source>
</evidence>
<comment type="similarity">
    <text evidence="2 6">Belongs to the dTDP-4-dehydrorhamnose reductase family.</text>
</comment>
<dbReference type="GO" id="GO:0019305">
    <property type="term" value="P:dTDP-rhamnose biosynthetic process"/>
    <property type="evidence" value="ECO:0007669"/>
    <property type="project" value="UniProtKB-UniPathway"/>
</dbReference>
<evidence type="ECO:0000256" key="1">
    <source>
        <dbReference type="ARBA" id="ARBA00004781"/>
    </source>
</evidence>
<comment type="catalytic activity">
    <reaction evidence="5 6">
        <text>dTDP-beta-L-rhamnose + NADP(+) = dTDP-4-dehydro-beta-L-rhamnose + NADPH + H(+)</text>
        <dbReference type="Rhea" id="RHEA:21796"/>
        <dbReference type="ChEBI" id="CHEBI:15378"/>
        <dbReference type="ChEBI" id="CHEBI:57510"/>
        <dbReference type="ChEBI" id="CHEBI:57783"/>
        <dbReference type="ChEBI" id="CHEBI:58349"/>
        <dbReference type="ChEBI" id="CHEBI:62830"/>
        <dbReference type="EC" id="1.1.1.133"/>
    </reaction>
</comment>
<reference evidence="8 9" key="1">
    <citation type="submission" date="2019-08" db="EMBL/GenBank/DDBJ databases">
        <title>Pelomicrobium methylotrophicum gen. nov., sp. nov. a moderately thermophilic, facultatively anaerobic, lithoautotrophic and methylotrophic bacterium isolated from a terrestrial mud volcano.</title>
        <authorList>
            <person name="Slobodkina G.B."/>
            <person name="Merkel A.Y."/>
            <person name="Slobodkin A.I."/>
        </authorList>
    </citation>
    <scope>NUCLEOTIDE SEQUENCE [LARGE SCALE GENOMIC DNA]</scope>
    <source>
        <strain evidence="8 9">SM250</strain>
    </source>
</reference>
<dbReference type="FunCoup" id="A0A5C7EWM9">
    <property type="interactions" value="463"/>
</dbReference>
<comment type="cofactor">
    <cofactor evidence="6">
        <name>Mg(2+)</name>
        <dbReference type="ChEBI" id="CHEBI:18420"/>
    </cofactor>
    <text evidence="6">Binds 1 Mg(2+) ion per monomer.</text>
</comment>
<dbReference type="Gene3D" id="3.90.25.10">
    <property type="entry name" value="UDP-galactose 4-epimerase, domain 1"/>
    <property type="match status" value="1"/>
</dbReference>
<evidence type="ECO:0000256" key="4">
    <source>
        <dbReference type="ARBA" id="ARBA00017099"/>
    </source>
</evidence>
<sequence length="297" mass="32149">MVVMVIGSNGQLGWELRRALAVLGPVTSLGRAELDLADADAIRATLREHAPALVVNAGAYTAVDRAESEPALAEAVNAVAPGVLAEECVRLGAALIHYSTDYVFDGTQRTPYVETDATRPLSVYGRTKLEGEQAVQAAGGAYVIFRTAWVYASRGRNFLLTMRRLSNERDELHVVDDQVGSPTWARLLAQATARIVRDSNLLETRDTGWLRERSGVYHLACAGQTSWCGFARAIVEQVPGARRVPVKPIATSDYPTPARRPAYSVLNCDKALRVFGIRLPSWDEALRQCAAAMAAGG</sequence>
<evidence type="ECO:0000259" key="7">
    <source>
        <dbReference type="Pfam" id="PF04321"/>
    </source>
</evidence>
<dbReference type="UniPathway" id="UPA00124"/>
<dbReference type="EC" id="1.1.1.133" evidence="3 6"/>
<organism evidence="8 9">
    <name type="scientific">Pelomicrobium methylotrophicum</name>
    <dbReference type="NCBI Taxonomy" id="2602750"/>
    <lineage>
        <taxon>Bacteria</taxon>
        <taxon>Pseudomonadati</taxon>
        <taxon>Pseudomonadota</taxon>
        <taxon>Hydrogenophilia</taxon>
        <taxon>Hydrogenophilia incertae sedis</taxon>
        <taxon>Pelomicrobium</taxon>
    </lineage>
</organism>
<comment type="caution">
    <text evidence="8">The sequence shown here is derived from an EMBL/GenBank/DDBJ whole genome shotgun (WGS) entry which is preliminary data.</text>
</comment>
<keyword evidence="6 8" id="KW-0560">Oxidoreductase</keyword>
<dbReference type="OrthoDB" id="9803892at2"/>
<dbReference type="AlphaFoldDB" id="A0A5C7EWM9"/>
<evidence type="ECO:0000256" key="6">
    <source>
        <dbReference type="RuleBase" id="RU364082"/>
    </source>
</evidence>
<evidence type="ECO:0000313" key="9">
    <source>
        <dbReference type="Proteomes" id="UP000321201"/>
    </source>
</evidence>
<keyword evidence="9" id="KW-1185">Reference proteome</keyword>
<keyword evidence="6" id="KW-0521">NADP</keyword>
<dbReference type="Gene3D" id="3.40.50.720">
    <property type="entry name" value="NAD(P)-binding Rossmann-like Domain"/>
    <property type="match status" value="1"/>
</dbReference>
<protein>
    <recommendedName>
        <fullName evidence="4 6">dTDP-4-dehydrorhamnose reductase</fullName>
        <ecNumber evidence="3 6">1.1.1.133</ecNumber>
    </recommendedName>
</protein>
<dbReference type="InterPro" id="IPR036291">
    <property type="entry name" value="NAD(P)-bd_dom_sf"/>
</dbReference>
<dbReference type="Proteomes" id="UP000321201">
    <property type="component" value="Unassembled WGS sequence"/>
</dbReference>
<evidence type="ECO:0000256" key="5">
    <source>
        <dbReference type="ARBA" id="ARBA00048200"/>
    </source>
</evidence>
<dbReference type="GO" id="GO:0005829">
    <property type="term" value="C:cytosol"/>
    <property type="evidence" value="ECO:0007669"/>
    <property type="project" value="TreeGrafter"/>
</dbReference>
<gene>
    <name evidence="8" type="primary">rfbD</name>
    <name evidence="8" type="ORF">FR698_02515</name>
</gene>
<dbReference type="RefSeq" id="WP_147798599.1">
    <property type="nucleotide sequence ID" value="NZ_VPFL01000002.1"/>
</dbReference>
<dbReference type="InterPro" id="IPR005913">
    <property type="entry name" value="dTDP_dehydrorham_reduct"/>
</dbReference>
<evidence type="ECO:0000313" key="8">
    <source>
        <dbReference type="EMBL" id="TXF13425.1"/>
    </source>
</evidence>
<proteinExistence type="inferred from homology"/>
<dbReference type="EMBL" id="VPFL01000002">
    <property type="protein sequence ID" value="TXF13425.1"/>
    <property type="molecule type" value="Genomic_DNA"/>
</dbReference>
<comment type="function">
    <text evidence="6">Catalyzes the reduction of dTDP-6-deoxy-L-lyxo-4-hexulose to yield dTDP-L-rhamnose.</text>
</comment>
<dbReference type="InParanoid" id="A0A5C7EWM9"/>
<dbReference type="GO" id="GO:0008831">
    <property type="term" value="F:dTDP-4-dehydrorhamnose reductase activity"/>
    <property type="evidence" value="ECO:0007669"/>
    <property type="project" value="UniProtKB-EC"/>
</dbReference>
<dbReference type="SUPFAM" id="SSF51735">
    <property type="entry name" value="NAD(P)-binding Rossmann-fold domains"/>
    <property type="match status" value="1"/>
</dbReference>
<dbReference type="InterPro" id="IPR029903">
    <property type="entry name" value="RmlD-like-bd"/>
</dbReference>
<name>A0A5C7EWM9_9PROT</name>
<dbReference type="NCBIfam" id="TIGR01214">
    <property type="entry name" value="rmlD"/>
    <property type="match status" value="1"/>
</dbReference>
<dbReference type="Pfam" id="PF04321">
    <property type="entry name" value="RmlD_sub_bind"/>
    <property type="match status" value="1"/>
</dbReference>
<accession>A0A5C7EWM9</accession>
<dbReference type="PANTHER" id="PTHR10491">
    <property type="entry name" value="DTDP-4-DEHYDRORHAMNOSE REDUCTASE"/>
    <property type="match status" value="1"/>
</dbReference>
<dbReference type="PANTHER" id="PTHR10491:SF4">
    <property type="entry name" value="METHIONINE ADENOSYLTRANSFERASE 2 SUBUNIT BETA"/>
    <property type="match status" value="1"/>
</dbReference>